<keyword evidence="3" id="KW-1185">Reference proteome</keyword>
<feature type="transmembrane region" description="Helical" evidence="1">
    <location>
        <begin position="69"/>
        <end position="90"/>
    </location>
</feature>
<keyword evidence="1" id="KW-1133">Transmembrane helix</keyword>
<name>A0AAD4LHN5_9AGAM</name>
<comment type="caution">
    <text evidence="2">The sequence shown here is derived from an EMBL/GenBank/DDBJ whole genome shotgun (WGS) entry which is preliminary data.</text>
</comment>
<organism evidence="2 3">
    <name type="scientific">Lactarius akahatsu</name>
    <dbReference type="NCBI Taxonomy" id="416441"/>
    <lineage>
        <taxon>Eukaryota</taxon>
        <taxon>Fungi</taxon>
        <taxon>Dikarya</taxon>
        <taxon>Basidiomycota</taxon>
        <taxon>Agaricomycotina</taxon>
        <taxon>Agaricomycetes</taxon>
        <taxon>Russulales</taxon>
        <taxon>Russulaceae</taxon>
        <taxon>Lactarius</taxon>
    </lineage>
</organism>
<dbReference type="Proteomes" id="UP001201163">
    <property type="component" value="Unassembled WGS sequence"/>
</dbReference>
<accession>A0AAD4LHN5</accession>
<protein>
    <submittedName>
        <fullName evidence="2">Uncharacterized protein</fullName>
    </submittedName>
</protein>
<evidence type="ECO:0000313" key="3">
    <source>
        <dbReference type="Proteomes" id="UP001201163"/>
    </source>
</evidence>
<evidence type="ECO:0000256" key="1">
    <source>
        <dbReference type="SAM" id="Phobius"/>
    </source>
</evidence>
<sequence length="155" mass="16998">MMPLSSFPAFSSSSLLLCILGVVTALFLMQEQRRLLSENAITAAVRLDNSNASYLSHGRFRPIAIIHSLPQAMFTWALFLFAMQGFWMIFASLPLPMLLATFLSVATALVVPCGGIWKALHPRPKTFQNPAQPVPIPSLIPAVDQIENFTANANI</sequence>
<dbReference type="EMBL" id="JAKELL010000045">
    <property type="protein sequence ID" value="KAH8987895.1"/>
    <property type="molecule type" value="Genomic_DNA"/>
</dbReference>
<proteinExistence type="predicted"/>
<feature type="transmembrane region" description="Helical" evidence="1">
    <location>
        <begin position="96"/>
        <end position="117"/>
    </location>
</feature>
<dbReference type="AlphaFoldDB" id="A0AAD4LHN5"/>
<evidence type="ECO:0000313" key="2">
    <source>
        <dbReference type="EMBL" id="KAH8987895.1"/>
    </source>
</evidence>
<gene>
    <name evidence="2" type="ORF">EDB92DRAFT_1874834</name>
</gene>
<keyword evidence="1" id="KW-0472">Membrane</keyword>
<reference evidence="2" key="1">
    <citation type="submission" date="2022-01" db="EMBL/GenBank/DDBJ databases">
        <title>Comparative genomics reveals a dynamic genome evolution in the ectomycorrhizal milk-cap (Lactarius) mushrooms.</title>
        <authorList>
            <consortium name="DOE Joint Genome Institute"/>
            <person name="Lebreton A."/>
            <person name="Tang N."/>
            <person name="Kuo A."/>
            <person name="LaButti K."/>
            <person name="Drula E."/>
            <person name="Barry K."/>
            <person name="Clum A."/>
            <person name="Lipzen A."/>
            <person name="Mousain D."/>
            <person name="Ng V."/>
            <person name="Wang R."/>
            <person name="Wang X."/>
            <person name="Dai Y."/>
            <person name="Henrissat B."/>
            <person name="Grigoriev I.V."/>
            <person name="Guerin-Laguette A."/>
            <person name="Yu F."/>
            <person name="Martin F.M."/>
        </authorList>
    </citation>
    <scope>NUCLEOTIDE SEQUENCE</scope>
    <source>
        <strain evidence="2">QP</strain>
    </source>
</reference>
<keyword evidence="1" id="KW-0812">Transmembrane</keyword>
<feature type="transmembrane region" description="Helical" evidence="1">
    <location>
        <begin position="6"/>
        <end position="28"/>
    </location>
</feature>